<keyword evidence="4 6" id="KW-0274">FAD</keyword>
<dbReference type="Gene3D" id="2.40.110.10">
    <property type="entry name" value="Butyryl-CoA Dehydrogenase, subunit A, domain 2"/>
    <property type="match status" value="1"/>
</dbReference>
<dbReference type="FunFam" id="1.10.540.10:FF:000002">
    <property type="entry name" value="Acyl-CoA dehydrogenase FadE19"/>
    <property type="match status" value="1"/>
</dbReference>
<dbReference type="SUPFAM" id="SSF56645">
    <property type="entry name" value="Acyl-CoA dehydrogenase NM domain-like"/>
    <property type="match status" value="1"/>
</dbReference>
<evidence type="ECO:0000313" key="11">
    <source>
        <dbReference type="Proteomes" id="UP000238823"/>
    </source>
</evidence>
<comment type="cofactor">
    <cofactor evidence="1 6">
        <name>FAD</name>
        <dbReference type="ChEBI" id="CHEBI:57692"/>
    </cofactor>
</comment>
<evidence type="ECO:0000313" key="10">
    <source>
        <dbReference type="EMBL" id="PRQ04456.1"/>
    </source>
</evidence>
<evidence type="ECO:0000256" key="6">
    <source>
        <dbReference type="RuleBase" id="RU362125"/>
    </source>
</evidence>
<evidence type="ECO:0000259" key="7">
    <source>
        <dbReference type="Pfam" id="PF00441"/>
    </source>
</evidence>
<dbReference type="FunFam" id="2.40.110.10:FF:000002">
    <property type="entry name" value="Acyl-CoA dehydrogenase fadE12"/>
    <property type="match status" value="1"/>
</dbReference>
<dbReference type="EMBL" id="PVNL01000103">
    <property type="protein sequence ID" value="PRQ04456.1"/>
    <property type="molecule type" value="Genomic_DNA"/>
</dbReference>
<sequence length="388" mass="42995">MSKHSDELFNPTEEHRLLRQTVAEFARREVEPQAAQFDEKGELNVELFRKLGELGLLGITVSVDDGGAGMDAVAATIVHHELSKYDPGFCLAYLAHSMLFVNNFYHCSNEEQRERYLDKVMSGEWIAGMGMTEPGAGTDVLAMKTTAVRDGGDYVLNGTKTYITNGPEGHCFLVYAKLDDRLTSFVVDRDCPGFSTSNHIEKIGMRGSSMSELIFEDCRVPARNLLGEEGGGLTHMMRNLEIERLTLAAMSVGIAERCVEIMIDYADQRRAFKESLNRFGQIQRYIGEGYAMMQAAKCLTYNVARDLGPDNRARVGSDAAKLFAAPVGKTCADWAMQVMGGAGYCREFPVERLWRDAKLLEIGGGTIEAHQKNLTKDLTRMWKASGGV</sequence>
<dbReference type="PANTHER" id="PTHR43884:SF12">
    <property type="entry name" value="ISOVALERYL-COA DEHYDROGENASE, MITOCHONDRIAL-RELATED"/>
    <property type="match status" value="1"/>
</dbReference>
<dbReference type="InterPro" id="IPR046373">
    <property type="entry name" value="Acyl-CoA_Oxase/DH_mid-dom_sf"/>
</dbReference>
<dbReference type="InterPro" id="IPR037069">
    <property type="entry name" value="AcylCoA_DH/ox_N_sf"/>
</dbReference>
<organism evidence="10 11">
    <name type="scientific">Enhygromyxa salina</name>
    <dbReference type="NCBI Taxonomy" id="215803"/>
    <lineage>
        <taxon>Bacteria</taxon>
        <taxon>Pseudomonadati</taxon>
        <taxon>Myxococcota</taxon>
        <taxon>Polyangia</taxon>
        <taxon>Nannocystales</taxon>
        <taxon>Nannocystaceae</taxon>
        <taxon>Enhygromyxa</taxon>
    </lineage>
</organism>
<dbReference type="PIRSF" id="PIRSF016578">
    <property type="entry name" value="HsaA"/>
    <property type="match status" value="1"/>
</dbReference>
<keyword evidence="5 6" id="KW-0560">Oxidoreductase</keyword>
<dbReference type="PROSITE" id="PS00072">
    <property type="entry name" value="ACYL_COA_DH_1"/>
    <property type="match status" value="1"/>
</dbReference>
<accession>A0A2S9YHH4</accession>
<evidence type="ECO:0000256" key="3">
    <source>
        <dbReference type="ARBA" id="ARBA00022630"/>
    </source>
</evidence>
<protein>
    <submittedName>
        <fullName evidence="10">Acyl-CoA dehydrogenase</fullName>
        <ecNumber evidence="10">1.3.99.-</ecNumber>
    </submittedName>
</protein>
<dbReference type="SUPFAM" id="SSF47203">
    <property type="entry name" value="Acyl-CoA dehydrogenase C-terminal domain-like"/>
    <property type="match status" value="1"/>
</dbReference>
<dbReference type="InterPro" id="IPR006091">
    <property type="entry name" value="Acyl-CoA_Oxase/DH_mid-dom"/>
</dbReference>
<reference evidence="10 11" key="1">
    <citation type="submission" date="2018-03" db="EMBL/GenBank/DDBJ databases">
        <title>Draft Genome Sequences of the Obligatory Marine Myxobacteria Enhygromyxa salina SWB007.</title>
        <authorList>
            <person name="Poehlein A."/>
            <person name="Moghaddam J.A."/>
            <person name="Harms H."/>
            <person name="Alanjari M."/>
            <person name="Koenig G.M."/>
            <person name="Daniel R."/>
            <person name="Schaeberle T.F."/>
        </authorList>
    </citation>
    <scope>NUCLEOTIDE SEQUENCE [LARGE SCALE GENOMIC DNA]</scope>
    <source>
        <strain evidence="10 11">SWB007</strain>
    </source>
</reference>
<name>A0A2S9YHH4_9BACT</name>
<dbReference type="GO" id="GO:0050660">
    <property type="term" value="F:flavin adenine dinucleotide binding"/>
    <property type="evidence" value="ECO:0007669"/>
    <property type="project" value="InterPro"/>
</dbReference>
<feature type="domain" description="Acyl-CoA dehydrogenase/oxidase C-terminal" evidence="7">
    <location>
        <begin position="230"/>
        <end position="376"/>
    </location>
</feature>
<dbReference type="EC" id="1.3.99.-" evidence="10"/>
<dbReference type="AlphaFoldDB" id="A0A2S9YHH4"/>
<dbReference type="GO" id="GO:0008470">
    <property type="term" value="F:3-methylbutanoyl-CoA dehydrogenase activity"/>
    <property type="evidence" value="ECO:0007669"/>
    <property type="project" value="TreeGrafter"/>
</dbReference>
<evidence type="ECO:0000259" key="8">
    <source>
        <dbReference type="Pfam" id="PF02770"/>
    </source>
</evidence>
<dbReference type="PANTHER" id="PTHR43884">
    <property type="entry name" value="ACYL-COA DEHYDROGENASE"/>
    <property type="match status" value="1"/>
</dbReference>
<dbReference type="InterPro" id="IPR009100">
    <property type="entry name" value="AcylCoA_DH/oxidase_NM_dom_sf"/>
</dbReference>
<dbReference type="InterPro" id="IPR009075">
    <property type="entry name" value="AcylCo_DH/oxidase_C"/>
</dbReference>
<evidence type="ECO:0000256" key="4">
    <source>
        <dbReference type="ARBA" id="ARBA00022827"/>
    </source>
</evidence>
<feature type="domain" description="Acyl-CoA dehydrogenase/oxidase N-terminal" evidence="9">
    <location>
        <begin position="12"/>
        <end position="124"/>
    </location>
</feature>
<dbReference type="RefSeq" id="WP_106092011.1">
    <property type="nucleotide sequence ID" value="NZ_PVNL01000103.1"/>
</dbReference>
<dbReference type="Gene3D" id="1.20.140.10">
    <property type="entry name" value="Butyryl-CoA Dehydrogenase, subunit A, domain 3"/>
    <property type="match status" value="1"/>
</dbReference>
<evidence type="ECO:0000256" key="5">
    <source>
        <dbReference type="ARBA" id="ARBA00023002"/>
    </source>
</evidence>
<dbReference type="Gene3D" id="1.10.540.10">
    <property type="entry name" value="Acyl-CoA dehydrogenase/oxidase, N-terminal domain"/>
    <property type="match status" value="1"/>
</dbReference>
<gene>
    <name evidence="10" type="primary">acdA_7</name>
    <name evidence="10" type="ORF">ENSA7_51180</name>
</gene>
<comment type="caution">
    <text evidence="10">The sequence shown here is derived from an EMBL/GenBank/DDBJ whole genome shotgun (WGS) entry which is preliminary data.</text>
</comment>
<dbReference type="Pfam" id="PF02770">
    <property type="entry name" value="Acyl-CoA_dh_M"/>
    <property type="match status" value="1"/>
</dbReference>
<evidence type="ECO:0000256" key="1">
    <source>
        <dbReference type="ARBA" id="ARBA00001974"/>
    </source>
</evidence>
<dbReference type="OrthoDB" id="9765339at2"/>
<dbReference type="PROSITE" id="PS00073">
    <property type="entry name" value="ACYL_COA_DH_2"/>
    <property type="match status" value="1"/>
</dbReference>
<dbReference type="Pfam" id="PF02771">
    <property type="entry name" value="Acyl-CoA_dh_N"/>
    <property type="match status" value="1"/>
</dbReference>
<comment type="similarity">
    <text evidence="2 6">Belongs to the acyl-CoA dehydrogenase family.</text>
</comment>
<dbReference type="InterPro" id="IPR006089">
    <property type="entry name" value="Acyl-CoA_DH_CS"/>
</dbReference>
<dbReference type="Pfam" id="PF00441">
    <property type="entry name" value="Acyl-CoA_dh_1"/>
    <property type="match status" value="1"/>
</dbReference>
<evidence type="ECO:0000256" key="2">
    <source>
        <dbReference type="ARBA" id="ARBA00009347"/>
    </source>
</evidence>
<evidence type="ECO:0000259" key="9">
    <source>
        <dbReference type="Pfam" id="PF02771"/>
    </source>
</evidence>
<proteinExistence type="inferred from homology"/>
<feature type="domain" description="Acyl-CoA oxidase/dehydrogenase middle" evidence="8">
    <location>
        <begin position="129"/>
        <end position="218"/>
    </location>
</feature>
<dbReference type="InterPro" id="IPR036250">
    <property type="entry name" value="AcylCo_DH-like_C"/>
</dbReference>
<dbReference type="Proteomes" id="UP000238823">
    <property type="component" value="Unassembled WGS sequence"/>
</dbReference>
<keyword evidence="3 6" id="KW-0285">Flavoprotein</keyword>
<dbReference type="InterPro" id="IPR013786">
    <property type="entry name" value="AcylCoA_DH/ox_N"/>
</dbReference>
<dbReference type="GO" id="GO:0006552">
    <property type="term" value="P:L-leucine catabolic process"/>
    <property type="evidence" value="ECO:0007669"/>
    <property type="project" value="TreeGrafter"/>
</dbReference>